<dbReference type="Proteomes" id="UP000215188">
    <property type="component" value="Unassembled WGS sequence"/>
</dbReference>
<dbReference type="InterPro" id="IPR052567">
    <property type="entry name" value="OP_Dioxygenase"/>
</dbReference>
<proteinExistence type="predicted"/>
<gene>
    <name evidence="2" type="ORF">AOC33_06970</name>
</gene>
<dbReference type="InterPro" id="IPR003607">
    <property type="entry name" value="HD/PDEase_dom"/>
</dbReference>
<dbReference type="PANTHER" id="PTHR40202">
    <property type="match status" value="1"/>
</dbReference>
<organism evidence="2 3">
    <name type="scientific">Polynucleobacter cosmopolitanus</name>
    <dbReference type="NCBI Taxonomy" id="351345"/>
    <lineage>
        <taxon>Bacteria</taxon>
        <taxon>Pseudomonadati</taxon>
        <taxon>Pseudomonadota</taxon>
        <taxon>Betaproteobacteria</taxon>
        <taxon>Burkholderiales</taxon>
        <taxon>Burkholderiaceae</taxon>
        <taxon>Polynucleobacter</taxon>
    </lineage>
</organism>
<evidence type="ECO:0000259" key="1">
    <source>
        <dbReference type="Pfam" id="PF01966"/>
    </source>
</evidence>
<keyword evidence="3" id="KW-1185">Reference proteome</keyword>
<dbReference type="CDD" id="cd00077">
    <property type="entry name" value="HDc"/>
    <property type="match status" value="1"/>
</dbReference>
<dbReference type="GO" id="GO:0016787">
    <property type="term" value="F:hydrolase activity"/>
    <property type="evidence" value="ECO:0007669"/>
    <property type="project" value="UniProtKB-KW"/>
</dbReference>
<name>A0A229FSR2_9BURK</name>
<dbReference type="SUPFAM" id="SSF109604">
    <property type="entry name" value="HD-domain/PDEase-like"/>
    <property type="match status" value="1"/>
</dbReference>
<dbReference type="EMBL" id="NJGG01000002">
    <property type="protein sequence ID" value="OXL15047.1"/>
    <property type="molecule type" value="Genomic_DNA"/>
</dbReference>
<protein>
    <submittedName>
        <fullName evidence="2">Phosphohydrolase</fullName>
    </submittedName>
</protein>
<accession>A0A229FSR2</accession>
<evidence type="ECO:0000313" key="3">
    <source>
        <dbReference type="Proteomes" id="UP000215188"/>
    </source>
</evidence>
<dbReference type="RefSeq" id="WP_089516137.1">
    <property type="nucleotide sequence ID" value="NZ_NJGG01000002.1"/>
</dbReference>
<keyword evidence="2" id="KW-0378">Hydrolase</keyword>
<dbReference type="PANTHER" id="PTHR40202:SF1">
    <property type="entry name" value="HD DOMAIN-CONTAINING PROTEIN"/>
    <property type="match status" value="1"/>
</dbReference>
<reference evidence="2 3" key="1">
    <citation type="submission" date="2017-06" db="EMBL/GenBank/DDBJ databases">
        <title>Reclassification of a Polynucleobacter cosmopolitanus strain isolated from tropical Lake Victoria as Polynucleobacter victoriensis comb. nov.</title>
        <authorList>
            <person name="Hahn M.W."/>
        </authorList>
    </citation>
    <scope>NUCLEOTIDE SEQUENCE [LARGE SCALE GENOMIC DNA]</scope>
    <source>
        <strain evidence="2 3">MWH-MoIso2</strain>
    </source>
</reference>
<comment type="caution">
    <text evidence="2">The sequence shown here is derived from an EMBL/GenBank/DDBJ whole genome shotgun (WGS) entry which is preliminary data.</text>
</comment>
<dbReference type="InterPro" id="IPR006674">
    <property type="entry name" value="HD_domain"/>
</dbReference>
<dbReference type="OrthoDB" id="823268at2"/>
<dbReference type="AlphaFoldDB" id="A0A229FSR2"/>
<dbReference type="Pfam" id="PF01966">
    <property type="entry name" value="HD"/>
    <property type="match status" value="1"/>
</dbReference>
<dbReference type="Gene3D" id="1.10.3210.10">
    <property type="entry name" value="Hypothetical protein af1432"/>
    <property type="match status" value="1"/>
</dbReference>
<sequence length="184" mass="20972">MKVSGKSIINLYESKGDLKYSGEDITQLEHAWQCGQLAKEALVSPHLQLAAWIHDIGHLLSKLEGTPTLYERDDQHEVIASKFLESLFSDLVCQPIALHVKAKRYLVTTESSYFDSLSSDSVRSLRLQGGMMSPEECNDFIQYPFHKDAIQLRYWDDLGKRSDLQLPDRQLVLSELEELIEVCS</sequence>
<feature type="domain" description="HD" evidence="1">
    <location>
        <begin position="28"/>
        <end position="104"/>
    </location>
</feature>
<evidence type="ECO:0000313" key="2">
    <source>
        <dbReference type="EMBL" id="OXL15047.1"/>
    </source>
</evidence>